<dbReference type="Proteomes" id="UP000580718">
    <property type="component" value="Unassembled WGS sequence"/>
</dbReference>
<proteinExistence type="predicted"/>
<dbReference type="EMBL" id="QKNV01000110">
    <property type="protein sequence ID" value="PZA21167.1"/>
    <property type="molecule type" value="Genomic_DNA"/>
</dbReference>
<dbReference type="Gene3D" id="3.20.20.450">
    <property type="entry name" value="EAL domain"/>
    <property type="match status" value="1"/>
</dbReference>
<dbReference type="Proteomes" id="UP000247602">
    <property type="component" value="Unassembled WGS sequence"/>
</dbReference>
<gene>
    <name evidence="3" type="ORF">DMO24_11745</name>
    <name evidence="2" type="ORF">FHX36_002930</name>
</gene>
<comment type="caution">
    <text evidence="3">The sequence shown here is derived from an EMBL/GenBank/DDBJ whole genome shotgun (WGS) entry which is preliminary data.</text>
</comment>
<dbReference type="SMART" id="SM00065">
    <property type="entry name" value="GAF"/>
    <property type="match status" value="1"/>
</dbReference>
<dbReference type="Pfam" id="PF00563">
    <property type="entry name" value="EAL"/>
    <property type="match status" value="1"/>
</dbReference>
<evidence type="ECO:0000313" key="3">
    <source>
        <dbReference type="EMBL" id="PZA21167.1"/>
    </source>
</evidence>
<dbReference type="Pfam" id="PF13185">
    <property type="entry name" value="GAF_2"/>
    <property type="match status" value="1"/>
</dbReference>
<dbReference type="SUPFAM" id="SSF55781">
    <property type="entry name" value="GAF domain-like"/>
    <property type="match status" value="1"/>
</dbReference>
<evidence type="ECO:0000313" key="5">
    <source>
        <dbReference type="Proteomes" id="UP000580718"/>
    </source>
</evidence>
<reference evidence="2 5" key="2">
    <citation type="submission" date="2020-08" db="EMBL/GenBank/DDBJ databases">
        <title>Sequencing the genomes of 1000 actinobacteria strains.</title>
        <authorList>
            <person name="Klenk H.-P."/>
        </authorList>
    </citation>
    <scope>NUCLEOTIDE SEQUENCE [LARGE SCALE GENOMIC DNA]</scope>
    <source>
        <strain evidence="2 5">DSM 16678</strain>
    </source>
</reference>
<keyword evidence="4" id="KW-1185">Reference proteome</keyword>
<dbReference type="AlphaFoldDB" id="A0A323V8L0"/>
<feature type="domain" description="EAL" evidence="1">
    <location>
        <begin position="155"/>
        <end position="395"/>
    </location>
</feature>
<organism evidence="3 4">
    <name type="scientific">Modestobacter versicolor</name>
    <dbReference type="NCBI Taxonomy" id="429133"/>
    <lineage>
        <taxon>Bacteria</taxon>
        <taxon>Bacillati</taxon>
        <taxon>Actinomycetota</taxon>
        <taxon>Actinomycetes</taxon>
        <taxon>Geodermatophilales</taxon>
        <taxon>Geodermatophilaceae</taxon>
        <taxon>Modestobacter</taxon>
    </lineage>
</organism>
<dbReference type="InterPro" id="IPR001633">
    <property type="entry name" value="EAL_dom"/>
</dbReference>
<dbReference type="InterPro" id="IPR035919">
    <property type="entry name" value="EAL_sf"/>
</dbReference>
<dbReference type="EMBL" id="JACIBU010000001">
    <property type="protein sequence ID" value="MBB3677195.1"/>
    <property type="molecule type" value="Genomic_DNA"/>
</dbReference>
<evidence type="ECO:0000313" key="4">
    <source>
        <dbReference type="Proteomes" id="UP000247602"/>
    </source>
</evidence>
<dbReference type="PANTHER" id="PTHR33121">
    <property type="entry name" value="CYCLIC DI-GMP PHOSPHODIESTERASE PDEF"/>
    <property type="match status" value="1"/>
</dbReference>
<dbReference type="PANTHER" id="PTHR33121:SF76">
    <property type="entry name" value="SIGNALING PROTEIN"/>
    <property type="match status" value="1"/>
</dbReference>
<dbReference type="PROSITE" id="PS50883">
    <property type="entry name" value="EAL"/>
    <property type="match status" value="1"/>
</dbReference>
<dbReference type="OrthoDB" id="23692at2"/>
<dbReference type="InterPro" id="IPR050706">
    <property type="entry name" value="Cyclic-di-GMP_PDE-like"/>
</dbReference>
<evidence type="ECO:0000259" key="1">
    <source>
        <dbReference type="PROSITE" id="PS50883"/>
    </source>
</evidence>
<accession>A0A323V8L0</accession>
<dbReference type="SMART" id="SM00052">
    <property type="entry name" value="EAL"/>
    <property type="match status" value="1"/>
</dbReference>
<name>A0A323V8L0_9ACTN</name>
<dbReference type="InterPro" id="IPR003018">
    <property type="entry name" value="GAF"/>
</dbReference>
<reference evidence="3 4" key="1">
    <citation type="submission" date="2018-06" db="EMBL/GenBank/DDBJ databases">
        <title>Draft genome sequence of Modestobacter versicolor CP153-2.</title>
        <authorList>
            <person name="Gundlapally S.R."/>
        </authorList>
    </citation>
    <scope>NUCLEOTIDE SEQUENCE [LARGE SCALE GENOMIC DNA]</scope>
    <source>
        <strain evidence="3 4">CP153-2</strain>
    </source>
</reference>
<dbReference type="CDD" id="cd01948">
    <property type="entry name" value="EAL"/>
    <property type="match status" value="1"/>
</dbReference>
<evidence type="ECO:0000313" key="2">
    <source>
        <dbReference type="EMBL" id="MBB3677195.1"/>
    </source>
</evidence>
<sequence length="395" mass="42570">MRRKRSATEQQIADLLQTARKSLGLSVAFFSRLDGTTQHLEVVESSMPLVFKDGLTQPQDTSFCQAVMDGDLPAVMPDVRDFPAAMKLRPARVPRIRSYVTAPVTLSDGSVYGSFCAFGLRSDPELSARDQALMEVLANAASVIIEPDLRDRQQHDEIEQRLRPIMARGGPDVVLQPVVDLASGARVGAEALSRFPGEWGMAPDAVFAEAHSIGAGDRLELLALQQAAAHLDTVPGYIAMNVSPATLLTRDCLDLLASLPLRRVVLELSEHDQVADYDALHAVVLPLRAQGMTLAIDDVGAGFSSLRHIVVTNPDVIKIDRSIVSGLDHDPVLARLVESLVEFAHGCGVRVVAEGVETAAEHAMLRTLQVDFGQGWLFGRPGPADVLDAQRALAG</sequence>
<dbReference type="GO" id="GO:0071111">
    <property type="term" value="F:cyclic-guanylate-specific phosphodiesterase activity"/>
    <property type="evidence" value="ECO:0007669"/>
    <property type="project" value="InterPro"/>
</dbReference>
<dbReference type="SUPFAM" id="SSF141868">
    <property type="entry name" value="EAL domain-like"/>
    <property type="match status" value="1"/>
</dbReference>
<dbReference type="RefSeq" id="WP_110552455.1">
    <property type="nucleotide sequence ID" value="NZ_JACIBU010000001.1"/>
</dbReference>
<dbReference type="InterPro" id="IPR029016">
    <property type="entry name" value="GAF-like_dom_sf"/>
</dbReference>
<dbReference type="Gene3D" id="3.30.450.40">
    <property type="match status" value="1"/>
</dbReference>
<protein>
    <submittedName>
        <fullName evidence="3">Diguanylate phosphsdiesterase</fullName>
    </submittedName>
    <submittedName>
        <fullName evidence="2">EAL domain-containing protein (Putative c-di-GMP-specific phosphodiesterase class I)</fullName>
    </submittedName>
</protein>